<evidence type="ECO:0000256" key="10">
    <source>
        <dbReference type="ARBA" id="ARBA00023180"/>
    </source>
</evidence>
<evidence type="ECO:0000256" key="4">
    <source>
        <dbReference type="ARBA" id="ARBA00022692"/>
    </source>
</evidence>
<feature type="compositionally biased region" description="Basic residues" evidence="11">
    <location>
        <begin position="38"/>
        <end position="57"/>
    </location>
</feature>
<dbReference type="PANTHER" id="PTHR32285">
    <property type="entry name" value="PROTEIN TRICHOME BIREFRINGENCE-LIKE 9-RELATED"/>
    <property type="match status" value="1"/>
</dbReference>
<feature type="signal peptide" evidence="12">
    <location>
        <begin position="1"/>
        <end position="28"/>
    </location>
</feature>
<dbReference type="AlphaFoldDB" id="M8BAR3"/>
<dbReference type="InterPro" id="IPR026057">
    <property type="entry name" value="TBL_C"/>
</dbReference>
<name>M8BAR3_AEGTA</name>
<keyword evidence="10" id="KW-0325">Glycoprotein</keyword>
<evidence type="ECO:0000256" key="9">
    <source>
        <dbReference type="ARBA" id="ARBA00023157"/>
    </source>
</evidence>
<dbReference type="Pfam" id="PF13839">
    <property type="entry name" value="PC-Esterase"/>
    <property type="match status" value="1"/>
</dbReference>
<dbReference type="InterPro" id="IPR029962">
    <property type="entry name" value="TBL"/>
</dbReference>
<feature type="region of interest" description="Disordered" evidence="11">
    <location>
        <begin position="32"/>
        <end position="64"/>
    </location>
</feature>
<proteinExistence type="inferred from homology"/>
<keyword evidence="3" id="KW-0808">Transferase</keyword>
<dbReference type="PROSITE" id="PS51257">
    <property type="entry name" value="PROKAR_LIPOPROTEIN"/>
    <property type="match status" value="1"/>
</dbReference>
<keyword evidence="8" id="KW-0472">Membrane</keyword>
<evidence type="ECO:0000256" key="1">
    <source>
        <dbReference type="ARBA" id="ARBA00004323"/>
    </source>
</evidence>
<evidence type="ECO:0000256" key="11">
    <source>
        <dbReference type="SAM" id="MobiDB-lite"/>
    </source>
</evidence>
<evidence type="ECO:0000256" key="3">
    <source>
        <dbReference type="ARBA" id="ARBA00022679"/>
    </source>
</evidence>
<evidence type="ECO:0000256" key="2">
    <source>
        <dbReference type="ARBA" id="ARBA00007727"/>
    </source>
</evidence>
<keyword evidence="6" id="KW-1133">Transmembrane helix</keyword>
<dbReference type="PANTHER" id="PTHR32285:SF42">
    <property type="entry name" value="PROTEIN TRICHOME BIREFRINGENCE-LIKE 37"/>
    <property type="match status" value="1"/>
</dbReference>
<evidence type="ECO:0000259" key="14">
    <source>
        <dbReference type="Pfam" id="PF14416"/>
    </source>
</evidence>
<evidence type="ECO:0000256" key="5">
    <source>
        <dbReference type="ARBA" id="ARBA00022968"/>
    </source>
</evidence>
<protein>
    <submittedName>
        <fullName evidence="15">Uncharacterized protein</fullName>
    </submittedName>
</protein>
<evidence type="ECO:0000259" key="13">
    <source>
        <dbReference type="Pfam" id="PF13839"/>
    </source>
</evidence>
<dbReference type="GO" id="GO:0000139">
    <property type="term" value="C:Golgi membrane"/>
    <property type="evidence" value="ECO:0007669"/>
    <property type="project" value="UniProtKB-SubCell"/>
</dbReference>
<accession>M8BAR3</accession>
<sequence>MAPERPRHKLCLFLLAALACSLHAGAAAANTSTSTLAIRHKPPSKPRHGSTRQHRPGPRGSHAGSGMASCNMFHGSWGYDDALPMYDAAGCPFVEPEFDCQKYGRPDKLYLKYRWRPASCELPRFDGRDLLSRWKGKKVLFVGDSISLNQWESLVCMLHAAAPASRTSYSRGNPVSTVTFQIQQKVQRITESRHFRSFGGIVGWRADHHKRITLEDYGLSVAYYRSTYLVDIVEESIGRVLKLDSISGDAWLGTDMLVFNTWHWWTHTGKDQPWDYVQDGAHVMKDMDRLTAFSKGMSTWARWVDSNVDTSKTKVYFQGISPTHFNGAQWGESSSSCAHQTKPIAGPTYPGGPLPAQGAVRNALGGMSKPVFLLDITLLSQLRRDAHPSAYSGGHPSNDCSHWCLAGLPDTWNQILYASLLA</sequence>
<comment type="subcellular location">
    <subcellularLocation>
        <location evidence="1">Golgi apparatus membrane</location>
        <topology evidence="1">Single-pass type II membrane protein</topology>
    </subcellularLocation>
</comment>
<evidence type="ECO:0000256" key="12">
    <source>
        <dbReference type="SAM" id="SignalP"/>
    </source>
</evidence>
<feature type="domain" description="Trichome birefringence-like C-terminal" evidence="13">
    <location>
        <begin position="122"/>
        <end position="418"/>
    </location>
</feature>
<dbReference type="EnsemblPlants" id="EMT21950">
    <property type="protein sequence ID" value="EMT21950"/>
    <property type="gene ID" value="F775_18320"/>
</dbReference>
<keyword evidence="5" id="KW-0735">Signal-anchor</keyword>
<keyword evidence="12" id="KW-0732">Signal</keyword>
<keyword evidence="7" id="KW-0333">Golgi apparatus</keyword>
<organism evidence="15">
    <name type="scientific">Aegilops tauschii</name>
    <name type="common">Tausch's goatgrass</name>
    <name type="synonym">Aegilops squarrosa</name>
    <dbReference type="NCBI Taxonomy" id="37682"/>
    <lineage>
        <taxon>Eukaryota</taxon>
        <taxon>Viridiplantae</taxon>
        <taxon>Streptophyta</taxon>
        <taxon>Embryophyta</taxon>
        <taxon>Tracheophyta</taxon>
        <taxon>Spermatophyta</taxon>
        <taxon>Magnoliopsida</taxon>
        <taxon>Liliopsida</taxon>
        <taxon>Poales</taxon>
        <taxon>Poaceae</taxon>
        <taxon>BOP clade</taxon>
        <taxon>Pooideae</taxon>
        <taxon>Triticodae</taxon>
        <taxon>Triticeae</taxon>
        <taxon>Triticinae</taxon>
        <taxon>Aegilops</taxon>
    </lineage>
</organism>
<dbReference type="GO" id="GO:1990538">
    <property type="term" value="F:xylan O-acetyltransferase activity"/>
    <property type="evidence" value="ECO:0007669"/>
    <property type="project" value="UniProtKB-ARBA"/>
</dbReference>
<feature type="chain" id="PRO_5014583025" evidence="12">
    <location>
        <begin position="29"/>
        <end position="422"/>
    </location>
</feature>
<evidence type="ECO:0000256" key="6">
    <source>
        <dbReference type="ARBA" id="ARBA00022989"/>
    </source>
</evidence>
<reference evidence="15" key="1">
    <citation type="submission" date="2015-06" db="UniProtKB">
        <authorList>
            <consortium name="EnsemblPlants"/>
        </authorList>
    </citation>
    <scope>IDENTIFICATION</scope>
</reference>
<dbReference type="InterPro" id="IPR025846">
    <property type="entry name" value="TBL_N"/>
</dbReference>
<dbReference type="Pfam" id="PF14416">
    <property type="entry name" value="PMR5N"/>
    <property type="match status" value="1"/>
</dbReference>
<evidence type="ECO:0000256" key="8">
    <source>
        <dbReference type="ARBA" id="ARBA00023136"/>
    </source>
</evidence>
<keyword evidence="4" id="KW-0812">Transmembrane</keyword>
<feature type="domain" description="Trichome birefringence-like N-terminal" evidence="14">
    <location>
        <begin position="69"/>
        <end position="121"/>
    </location>
</feature>
<comment type="similarity">
    <text evidence="2">Belongs to the PC-esterase family. TBL subfamily.</text>
</comment>
<evidence type="ECO:0000256" key="7">
    <source>
        <dbReference type="ARBA" id="ARBA00023034"/>
    </source>
</evidence>
<keyword evidence="9" id="KW-1015">Disulfide bond</keyword>
<evidence type="ECO:0000313" key="15">
    <source>
        <dbReference type="EnsemblPlants" id="EMT21950"/>
    </source>
</evidence>